<feature type="transmembrane region" description="Helical" evidence="5">
    <location>
        <begin position="15"/>
        <end position="38"/>
    </location>
</feature>
<dbReference type="EMBL" id="PSXY01000015">
    <property type="protein sequence ID" value="PPF67028.1"/>
    <property type="molecule type" value="Genomic_DNA"/>
</dbReference>
<evidence type="ECO:0000256" key="5">
    <source>
        <dbReference type="SAM" id="Phobius"/>
    </source>
</evidence>
<reference evidence="8 10" key="2">
    <citation type="submission" date="2018-02" db="EMBL/GenBank/DDBJ databases">
        <title>Bacteriophage NCPPB3778 and a type I-E CRISPR drive the evolution of the US Biological Select Agent, Rathayibacter toxicus.</title>
        <authorList>
            <person name="Davis E.W.II."/>
            <person name="Tabima J.F."/>
            <person name="Weisberg A.J."/>
            <person name="Lopes L.D."/>
            <person name="Wiseman M.S."/>
            <person name="Wiseman M.S."/>
            <person name="Pupko T."/>
            <person name="Belcher M.S."/>
            <person name="Sechler A.J."/>
            <person name="Tancos M.A."/>
            <person name="Schroeder B.K."/>
            <person name="Murray T.D."/>
            <person name="Luster D.G."/>
            <person name="Schneider W.L."/>
            <person name="Rogers E."/>
            <person name="Andreote F.D."/>
            <person name="Grunwald N.J."/>
            <person name="Putnam M.L."/>
            <person name="Chang J.H."/>
        </authorList>
    </citation>
    <scope>NUCLEOTIDE SEQUENCE [LARGE SCALE GENOMIC DNA]</scope>
    <source>
        <strain evidence="8 10">AY1B3</strain>
    </source>
</reference>
<dbReference type="AlphaFoldDB" id="A0A251XS10"/>
<feature type="transmembrane region" description="Helical" evidence="5">
    <location>
        <begin position="93"/>
        <end position="111"/>
    </location>
</feature>
<feature type="transmembrane region" description="Helical" evidence="5">
    <location>
        <begin position="50"/>
        <end position="72"/>
    </location>
</feature>
<evidence type="ECO:0000256" key="1">
    <source>
        <dbReference type="ARBA" id="ARBA00004141"/>
    </source>
</evidence>
<evidence type="ECO:0000256" key="2">
    <source>
        <dbReference type="ARBA" id="ARBA00022692"/>
    </source>
</evidence>
<keyword evidence="4 5" id="KW-0472">Membrane</keyword>
<feature type="domain" description="GtrA/DPMS transmembrane" evidence="6">
    <location>
        <begin position="17"/>
        <end position="139"/>
    </location>
</feature>
<dbReference type="GO" id="GO:0016020">
    <property type="term" value="C:membrane"/>
    <property type="evidence" value="ECO:0007669"/>
    <property type="project" value="UniProtKB-SubCell"/>
</dbReference>
<evidence type="ECO:0000313" key="7">
    <source>
        <dbReference type="EMBL" id="OUE08305.1"/>
    </source>
</evidence>
<evidence type="ECO:0000313" key="8">
    <source>
        <dbReference type="EMBL" id="PPF67028.1"/>
    </source>
</evidence>
<protein>
    <submittedName>
        <fullName evidence="8">GtrA family protein</fullName>
    </submittedName>
    <submittedName>
        <fullName evidence="7">GtrA-like protein</fullName>
    </submittedName>
</protein>
<keyword evidence="2 5" id="KW-0812">Transmembrane</keyword>
<reference evidence="7 9" key="1">
    <citation type="submission" date="2016-08" db="EMBL/GenBank/DDBJ databases">
        <title>Genome sequence of Clavibacter michiganensis spp. strain CASJ009.</title>
        <authorList>
            <person name="Thapa S.P."/>
            <person name="Coaker G."/>
        </authorList>
    </citation>
    <scope>NUCLEOTIDE SEQUENCE [LARGE SCALE GENOMIC DNA]</scope>
    <source>
        <strain evidence="7">CASJ009</strain>
    </source>
</reference>
<gene>
    <name evidence="8" type="ORF">C5E16_10060</name>
    <name evidence="7" type="ORF">CMsap09_05100</name>
</gene>
<evidence type="ECO:0000256" key="4">
    <source>
        <dbReference type="ARBA" id="ARBA00023136"/>
    </source>
</evidence>
<feature type="transmembrane region" description="Helical" evidence="5">
    <location>
        <begin position="117"/>
        <end position="137"/>
    </location>
</feature>
<comment type="caution">
    <text evidence="7">The sequence shown here is derived from an EMBL/GenBank/DDBJ whole genome shotgun (WGS) entry which is preliminary data.</text>
</comment>
<name>A0A251XS10_9MICO</name>
<dbReference type="Proteomes" id="UP000195106">
    <property type="component" value="Unassembled WGS sequence"/>
</dbReference>
<dbReference type="GO" id="GO:0000271">
    <property type="term" value="P:polysaccharide biosynthetic process"/>
    <property type="evidence" value="ECO:0007669"/>
    <property type="project" value="InterPro"/>
</dbReference>
<sequence>MADSRIRALLRDERVAFLLVGAFNTAFSFLLFAGLAATAGRALDAAGLPVLGSLVPLAGSYAVAVLVAFVLYRRLVFRVRGHVLRDLARFASVYVVSISLNAVSLPLLVAAGVPRLLAQAVIVAVITVISYVGHRWFSFRRPREDRAPGR</sequence>
<evidence type="ECO:0000256" key="3">
    <source>
        <dbReference type="ARBA" id="ARBA00022989"/>
    </source>
</evidence>
<evidence type="ECO:0000259" key="6">
    <source>
        <dbReference type="Pfam" id="PF04138"/>
    </source>
</evidence>
<dbReference type="InterPro" id="IPR007267">
    <property type="entry name" value="GtrA_DPMS_TM"/>
</dbReference>
<dbReference type="EMBL" id="MDHJ01000001">
    <property type="protein sequence ID" value="OUE08305.1"/>
    <property type="molecule type" value="Genomic_DNA"/>
</dbReference>
<proteinExistence type="predicted"/>
<evidence type="ECO:0000313" key="10">
    <source>
        <dbReference type="Proteomes" id="UP000239241"/>
    </source>
</evidence>
<evidence type="ECO:0000313" key="9">
    <source>
        <dbReference type="Proteomes" id="UP000195106"/>
    </source>
</evidence>
<organism evidence="7 9">
    <name type="scientific">Clavibacter michiganensis</name>
    <dbReference type="NCBI Taxonomy" id="28447"/>
    <lineage>
        <taxon>Bacteria</taxon>
        <taxon>Bacillati</taxon>
        <taxon>Actinomycetota</taxon>
        <taxon>Actinomycetes</taxon>
        <taxon>Micrococcales</taxon>
        <taxon>Microbacteriaceae</taxon>
        <taxon>Clavibacter</taxon>
    </lineage>
</organism>
<keyword evidence="3 5" id="KW-1133">Transmembrane helix</keyword>
<dbReference type="RefSeq" id="WP_094115370.1">
    <property type="nucleotide sequence ID" value="NZ_PSXY01000015.1"/>
</dbReference>
<accession>A0A251XS10</accession>
<comment type="subcellular location">
    <subcellularLocation>
        <location evidence="1">Membrane</location>
        <topology evidence="1">Multi-pass membrane protein</topology>
    </subcellularLocation>
</comment>
<dbReference type="Pfam" id="PF04138">
    <property type="entry name" value="GtrA_DPMS_TM"/>
    <property type="match status" value="1"/>
</dbReference>
<dbReference type="Proteomes" id="UP000239241">
    <property type="component" value="Unassembled WGS sequence"/>
</dbReference>